<keyword evidence="6" id="KW-0143">Chaperone</keyword>
<dbReference type="PRINTS" id="PR00301">
    <property type="entry name" value="HEATSHOCK70"/>
</dbReference>
<dbReference type="PANTHER" id="PTHR45639">
    <property type="entry name" value="HSC70CB, ISOFORM G-RELATED"/>
    <property type="match status" value="1"/>
</dbReference>
<reference evidence="9" key="1">
    <citation type="submission" date="2020-11" db="EMBL/GenBank/DDBJ databases">
        <authorList>
            <consortium name="DOE Joint Genome Institute"/>
            <person name="Ahrendt S."/>
            <person name="Riley R."/>
            <person name="Andreopoulos W."/>
            <person name="Labutti K."/>
            <person name="Pangilinan J."/>
            <person name="Ruiz-Duenas F.J."/>
            <person name="Barrasa J.M."/>
            <person name="Sanchez-Garcia M."/>
            <person name="Camarero S."/>
            <person name="Miyauchi S."/>
            <person name="Serrano A."/>
            <person name="Linde D."/>
            <person name="Babiker R."/>
            <person name="Drula E."/>
            <person name="Ayuso-Fernandez I."/>
            <person name="Pacheco R."/>
            <person name="Padilla G."/>
            <person name="Ferreira P."/>
            <person name="Barriuso J."/>
            <person name="Kellner H."/>
            <person name="Castanera R."/>
            <person name="Alfaro M."/>
            <person name="Ramirez L."/>
            <person name="Pisabarro A.G."/>
            <person name="Kuo A."/>
            <person name="Tritt A."/>
            <person name="Lipzen A."/>
            <person name="He G."/>
            <person name="Yan M."/>
            <person name="Ng V."/>
            <person name="Cullen D."/>
            <person name="Martin F."/>
            <person name="Rosso M.-N."/>
            <person name="Henrissat B."/>
            <person name="Hibbett D."/>
            <person name="Martinez A.T."/>
            <person name="Grigoriev I.V."/>
        </authorList>
    </citation>
    <scope>NUCLEOTIDE SEQUENCE</scope>
    <source>
        <strain evidence="9">CBS 506.95</strain>
    </source>
</reference>
<dbReference type="InterPro" id="IPR029047">
    <property type="entry name" value="HSP70_peptide-bd_sf"/>
</dbReference>
<feature type="signal peptide" evidence="8">
    <location>
        <begin position="1"/>
        <end position="24"/>
    </location>
</feature>
<dbReference type="SUPFAM" id="SSF53067">
    <property type="entry name" value="Actin-like ATPase domain"/>
    <property type="match status" value="2"/>
</dbReference>
<gene>
    <name evidence="9" type="ORF">CPB83DRAFT_853687</name>
</gene>
<dbReference type="GO" id="GO:0140662">
    <property type="term" value="F:ATP-dependent protein folding chaperone"/>
    <property type="evidence" value="ECO:0007669"/>
    <property type="project" value="InterPro"/>
</dbReference>
<dbReference type="Pfam" id="PF00012">
    <property type="entry name" value="HSP70"/>
    <property type="match status" value="1"/>
</dbReference>
<keyword evidence="5" id="KW-0067">ATP-binding</keyword>
<dbReference type="FunFam" id="3.90.640.10:FF:000003">
    <property type="entry name" value="Molecular chaperone DnaK"/>
    <property type="match status" value="1"/>
</dbReference>
<dbReference type="CDD" id="cd10230">
    <property type="entry name" value="ASKHA_NBD_HSP70_HYOU1"/>
    <property type="match status" value="1"/>
</dbReference>
<proteinExistence type="predicted"/>
<sequence length="907" mass="100689">MRLLAYGSLLSLFLLSSLPQLALASVLAIDYGSDFIKASLMKPGVPFDVLLNKDSKRKINSVTTFKKGERLYGADGFNLRTRFPSDTFTSLKYLQAAPYDSPVVQYHKRISLLDSIQTDRNTVAFSQTRASSDDEELDEWTVEELTAMQLAYIKHLAELTANEKVTDVIITVPAYFSQFERDAIVDAIEISGLKTLALINDGTAVAVNYAMTRAFNEKPEYHVIYDAGASGVRATVAAFTTATEKKGTEPVTQITVMGVGYDRSVGGTEFDRRLREILIEAFNSKYSNKGDIRGNKKGMAKLWKEAQRVKTILSANIETNAGVESVAWDLDFKTKVTRKEFELKCRDMKAKFATPIEDAVRMAGLTLDDISTVILTGGSSRVPLVQSALKSLVGASKVASNVNADEAAVLGAALHGASLSRQFKTKAIKLTDISPFDIQATYWAAKGKDNERVRAITTTIFASGSKVGTKKVLTFKRKEDFSIYLDYKDEPAPGFPTRMLEVELGGVSEAIANLTERGATDPVVKATVLLSESGFVSVTDAVVFGEIKEDSVVGKIKGLFGGSNSEEETEQAAENVPPRDTETASSSATPSESPATNDTDKKEKKKDKKEKAPTPVENTIPLTVNALFPTIPPLSLEAKKASRSRLRALDNEEAAKTRREEARNTFEGYLYRLRDLLDDSNNDTPFKMCSQDRERRAILEKLEESFMWLNDRGDLAETSQFLDKRIALETLEKPIIHRYQEIEAFPQALNNSQMWNWSTRLFLTEARQNLTTEAAADLPSKWTKDELDSLEKSLKEHEKWLAEWVEKQKNVKPSEDPVIETTEMKARAKVLEGQLQRLWKRKIPKSKPKPKVTPTSTKEPEPEATESINDKDAPHEGEADDGKPDDELPYGSGEDGHQVPLRPDDEL</sequence>
<dbReference type="InterPro" id="IPR029048">
    <property type="entry name" value="HSP70_C_sf"/>
</dbReference>
<dbReference type="SUPFAM" id="SSF100934">
    <property type="entry name" value="Heat shock protein 70kD (HSP70), C-terminal subdomain"/>
    <property type="match status" value="1"/>
</dbReference>
<accession>A0A9P6EFS6</accession>
<evidence type="ECO:0000256" key="3">
    <source>
        <dbReference type="ARBA" id="ARBA00022741"/>
    </source>
</evidence>
<feature type="chain" id="PRO_5040108358" evidence="8">
    <location>
        <begin position="25"/>
        <end position="907"/>
    </location>
</feature>
<name>A0A9P6EFS6_9AGAR</name>
<evidence type="ECO:0000256" key="5">
    <source>
        <dbReference type="ARBA" id="ARBA00022840"/>
    </source>
</evidence>
<dbReference type="GO" id="GO:0030968">
    <property type="term" value="P:endoplasmic reticulum unfolded protein response"/>
    <property type="evidence" value="ECO:0007669"/>
    <property type="project" value="TreeGrafter"/>
</dbReference>
<dbReference type="GO" id="GO:0034663">
    <property type="term" value="C:endoplasmic reticulum chaperone complex"/>
    <property type="evidence" value="ECO:0007669"/>
    <property type="project" value="TreeGrafter"/>
</dbReference>
<organism evidence="9 10">
    <name type="scientific">Crepidotus variabilis</name>
    <dbReference type="NCBI Taxonomy" id="179855"/>
    <lineage>
        <taxon>Eukaryota</taxon>
        <taxon>Fungi</taxon>
        <taxon>Dikarya</taxon>
        <taxon>Basidiomycota</taxon>
        <taxon>Agaricomycotina</taxon>
        <taxon>Agaricomycetes</taxon>
        <taxon>Agaricomycetidae</taxon>
        <taxon>Agaricales</taxon>
        <taxon>Agaricineae</taxon>
        <taxon>Crepidotaceae</taxon>
        <taxon>Crepidotus</taxon>
    </lineage>
</organism>
<dbReference type="Gene3D" id="3.30.30.30">
    <property type="match status" value="1"/>
</dbReference>
<keyword evidence="3" id="KW-0547">Nucleotide-binding</keyword>
<evidence type="ECO:0000256" key="4">
    <source>
        <dbReference type="ARBA" id="ARBA00022824"/>
    </source>
</evidence>
<dbReference type="Gene3D" id="2.60.34.10">
    <property type="entry name" value="Substrate Binding Domain Of DNAk, Chain A, domain 1"/>
    <property type="match status" value="1"/>
</dbReference>
<keyword evidence="4" id="KW-0256">Endoplasmic reticulum</keyword>
<dbReference type="Proteomes" id="UP000807306">
    <property type="component" value="Unassembled WGS sequence"/>
</dbReference>
<dbReference type="Gene3D" id="3.30.420.40">
    <property type="match status" value="2"/>
</dbReference>
<dbReference type="InterPro" id="IPR013126">
    <property type="entry name" value="Hsp_70_fam"/>
</dbReference>
<feature type="compositionally biased region" description="Basic and acidic residues" evidence="7">
    <location>
        <begin position="894"/>
        <end position="907"/>
    </location>
</feature>
<comment type="caution">
    <text evidence="9">The sequence shown here is derived from an EMBL/GenBank/DDBJ whole genome shotgun (WGS) entry which is preliminary data.</text>
</comment>
<dbReference type="PANTHER" id="PTHR45639:SF3">
    <property type="entry name" value="HYPOXIA UP-REGULATED PROTEIN 1"/>
    <property type="match status" value="1"/>
</dbReference>
<dbReference type="InterPro" id="IPR018181">
    <property type="entry name" value="Heat_shock_70_CS"/>
</dbReference>
<feature type="region of interest" description="Disordered" evidence="7">
    <location>
        <begin position="560"/>
        <end position="618"/>
    </location>
</feature>
<feature type="compositionally biased region" description="Basic residues" evidence="7">
    <location>
        <begin position="839"/>
        <end position="850"/>
    </location>
</feature>
<dbReference type="PROSITE" id="PS01036">
    <property type="entry name" value="HSP70_3"/>
    <property type="match status" value="1"/>
</dbReference>
<evidence type="ECO:0000256" key="7">
    <source>
        <dbReference type="SAM" id="MobiDB-lite"/>
    </source>
</evidence>
<comment type="subcellular location">
    <subcellularLocation>
        <location evidence="1">Endoplasmic reticulum lumen</location>
    </subcellularLocation>
</comment>
<dbReference type="AlphaFoldDB" id="A0A9P6EFS6"/>
<feature type="region of interest" description="Disordered" evidence="7">
    <location>
        <begin position="839"/>
        <end position="907"/>
    </location>
</feature>
<dbReference type="InterPro" id="IPR043129">
    <property type="entry name" value="ATPase_NBD"/>
</dbReference>
<feature type="compositionally biased region" description="Low complexity" evidence="7">
    <location>
        <begin position="583"/>
        <end position="596"/>
    </location>
</feature>
<dbReference type="EMBL" id="MU157850">
    <property type="protein sequence ID" value="KAF9528746.1"/>
    <property type="molecule type" value="Genomic_DNA"/>
</dbReference>
<dbReference type="Gene3D" id="1.20.1270.10">
    <property type="match status" value="1"/>
</dbReference>
<dbReference type="Gene3D" id="3.90.640.10">
    <property type="entry name" value="Actin, Chain A, domain 4"/>
    <property type="match status" value="1"/>
</dbReference>
<dbReference type="GO" id="GO:0005524">
    <property type="term" value="F:ATP binding"/>
    <property type="evidence" value="ECO:0007669"/>
    <property type="project" value="UniProtKB-KW"/>
</dbReference>
<protein>
    <submittedName>
        <fullName evidence="9">Hsp70 protein-domain-containing protein</fullName>
    </submittedName>
</protein>
<dbReference type="GO" id="GO:0005788">
    <property type="term" value="C:endoplasmic reticulum lumen"/>
    <property type="evidence" value="ECO:0007669"/>
    <property type="project" value="UniProtKB-SubCell"/>
</dbReference>
<dbReference type="OrthoDB" id="10262720at2759"/>
<keyword evidence="2 8" id="KW-0732">Signal</keyword>
<evidence type="ECO:0000256" key="1">
    <source>
        <dbReference type="ARBA" id="ARBA00004319"/>
    </source>
</evidence>
<evidence type="ECO:0000256" key="6">
    <source>
        <dbReference type="ARBA" id="ARBA00023186"/>
    </source>
</evidence>
<evidence type="ECO:0000256" key="2">
    <source>
        <dbReference type="ARBA" id="ARBA00022729"/>
    </source>
</evidence>
<feature type="compositionally biased region" description="Basic and acidic residues" evidence="7">
    <location>
        <begin position="868"/>
        <end position="886"/>
    </location>
</feature>
<keyword evidence="10" id="KW-1185">Reference proteome</keyword>
<evidence type="ECO:0000313" key="9">
    <source>
        <dbReference type="EMBL" id="KAF9528746.1"/>
    </source>
</evidence>
<evidence type="ECO:0000256" key="8">
    <source>
        <dbReference type="SAM" id="SignalP"/>
    </source>
</evidence>
<evidence type="ECO:0000313" key="10">
    <source>
        <dbReference type="Proteomes" id="UP000807306"/>
    </source>
</evidence>